<dbReference type="PRINTS" id="PR00237">
    <property type="entry name" value="GPCRRHODOPSN"/>
</dbReference>
<reference evidence="15" key="4">
    <citation type="submission" date="2025-08" db="UniProtKB">
        <authorList>
            <consortium name="Ensembl"/>
        </authorList>
    </citation>
    <scope>IDENTIFICATION</scope>
</reference>
<reference evidence="16" key="1">
    <citation type="journal article" date="2006" name="Science">
        <title>Ancient noncoding elements conserved in the human genome.</title>
        <authorList>
            <person name="Venkatesh B."/>
            <person name="Kirkness E.F."/>
            <person name="Loh Y.H."/>
            <person name="Halpern A.L."/>
            <person name="Lee A.P."/>
            <person name="Johnson J."/>
            <person name="Dandona N."/>
            <person name="Viswanathan L.D."/>
            <person name="Tay A."/>
            <person name="Venter J.C."/>
            <person name="Strausberg R.L."/>
            <person name="Brenner S."/>
        </authorList>
    </citation>
    <scope>NUCLEOTIDE SEQUENCE [LARGE SCALE GENOMIC DNA]</scope>
</reference>
<keyword evidence="10" id="KW-0325">Glycoprotein</keyword>
<keyword evidence="6" id="KW-0297">G-protein coupled receptor</keyword>
<feature type="transmembrane region" description="Helical" evidence="13">
    <location>
        <begin position="183"/>
        <end position="204"/>
    </location>
</feature>
<reference evidence="15" key="5">
    <citation type="submission" date="2025-09" db="UniProtKB">
        <authorList>
            <consortium name="Ensembl"/>
        </authorList>
    </citation>
    <scope>IDENTIFICATION</scope>
</reference>
<dbReference type="FunCoup" id="A0A4W3JPI4">
    <property type="interactions" value="11"/>
</dbReference>
<evidence type="ECO:0000256" key="8">
    <source>
        <dbReference type="ARBA" id="ARBA00023157"/>
    </source>
</evidence>
<feature type="region of interest" description="Disordered" evidence="12">
    <location>
        <begin position="318"/>
        <end position="341"/>
    </location>
</feature>
<keyword evidence="7 13" id="KW-0472">Membrane</keyword>
<evidence type="ECO:0000256" key="9">
    <source>
        <dbReference type="ARBA" id="ARBA00023170"/>
    </source>
</evidence>
<evidence type="ECO:0000256" key="4">
    <source>
        <dbReference type="ARBA" id="ARBA00022692"/>
    </source>
</evidence>
<evidence type="ECO:0000256" key="6">
    <source>
        <dbReference type="ARBA" id="ARBA00023040"/>
    </source>
</evidence>
<dbReference type="OMA" id="ICNQKVY"/>
<evidence type="ECO:0000256" key="3">
    <source>
        <dbReference type="ARBA" id="ARBA00022475"/>
    </source>
</evidence>
<dbReference type="PANTHER" id="PTHR24234:SF15">
    <property type="entry name" value="G PROTEIN-COUPLED RECEPTOR 65"/>
    <property type="match status" value="1"/>
</dbReference>
<feature type="transmembrane region" description="Helical" evidence="13">
    <location>
        <begin position="53"/>
        <end position="74"/>
    </location>
</feature>
<feature type="transmembrane region" description="Helical" evidence="13">
    <location>
        <begin position="25"/>
        <end position="46"/>
    </location>
</feature>
<sequence length="341" mass="38545">MDLNVTGGNASCPIDTRVESVLVPILYMLVLVVSLPGNCLSIYVALQRRTELGVYLFNLSLADLLYTLTLPLWIDFSLSDDNWRAGIVLCKICSFLTYTNLYASAGFLCCISFVRFLGVVYPLRFLQIRTVRAAVVISLVVWVFQSATHVLLLIKDETYIDDNMHVLCYDIYPLERWKAHLNYVHVAFGFVFPLVLLLAFHRGICNAIRGNRATRAHEKRRAKKLMLSITLSFVLCFAPYHAVLLVRSVREPDDCCFARSIFKAYKLSVALTTLNCLSDPVLYCFVSESVRDDMLPFSFLLGRRRKPKLAARTGLGAILPNRPSSGQTQARPTHSAYQVRE</sequence>
<dbReference type="InterPro" id="IPR017452">
    <property type="entry name" value="GPCR_Rhodpsn_7TM"/>
</dbReference>
<evidence type="ECO:0000313" key="16">
    <source>
        <dbReference type="Proteomes" id="UP000314986"/>
    </source>
</evidence>
<dbReference type="FunFam" id="1.20.1070.10:FF:000065">
    <property type="entry name" value="G-protein coupled receptor 4"/>
    <property type="match status" value="1"/>
</dbReference>
<feature type="transmembrane region" description="Helical" evidence="13">
    <location>
        <begin position="101"/>
        <end position="121"/>
    </location>
</feature>
<proteinExistence type="inferred from homology"/>
<evidence type="ECO:0000256" key="13">
    <source>
        <dbReference type="SAM" id="Phobius"/>
    </source>
</evidence>
<feature type="transmembrane region" description="Helical" evidence="13">
    <location>
        <begin position="225"/>
        <end position="246"/>
    </location>
</feature>
<evidence type="ECO:0000256" key="7">
    <source>
        <dbReference type="ARBA" id="ARBA00023136"/>
    </source>
</evidence>
<evidence type="ECO:0000256" key="10">
    <source>
        <dbReference type="ARBA" id="ARBA00023180"/>
    </source>
</evidence>
<dbReference type="Proteomes" id="UP000314986">
    <property type="component" value="Unassembled WGS sequence"/>
</dbReference>
<keyword evidence="4 13" id="KW-0812">Transmembrane</keyword>
<dbReference type="InParanoid" id="A0A4W3JPI4"/>
<feature type="compositionally biased region" description="Polar residues" evidence="12">
    <location>
        <begin position="322"/>
        <end position="341"/>
    </location>
</feature>
<gene>
    <name evidence="15" type="primary">LOC103187387</name>
</gene>
<keyword evidence="3" id="KW-1003">Cell membrane</keyword>
<keyword evidence="8" id="KW-1015">Disulfide bond</keyword>
<keyword evidence="11" id="KW-0807">Transducer</keyword>
<dbReference type="GO" id="GO:0004930">
    <property type="term" value="F:G protein-coupled receptor activity"/>
    <property type="evidence" value="ECO:0007669"/>
    <property type="project" value="UniProtKB-KW"/>
</dbReference>
<evidence type="ECO:0000256" key="1">
    <source>
        <dbReference type="ARBA" id="ARBA00004651"/>
    </source>
</evidence>
<dbReference type="Pfam" id="PF00001">
    <property type="entry name" value="7tm_1"/>
    <property type="match status" value="1"/>
</dbReference>
<comment type="subcellular location">
    <subcellularLocation>
        <location evidence="1">Cell membrane</location>
        <topology evidence="1">Multi-pass membrane protein</topology>
    </subcellularLocation>
</comment>
<feature type="domain" description="G-protein coupled receptors family 1 profile" evidence="14">
    <location>
        <begin position="26"/>
        <end position="283"/>
    </location>
</feature>
<dbReference type="Gene3D" id="1.20.1070.10">
    <property type="entry name" value="Rhodopsin 7-helix transmembrane proteins"/>
    <property type="match status" value="1"/>
</dbReference>
<dbReference type="PRINTS" id="PR01157">
    <property type="entry name" value="P2YPURNOCPTR"/>
</dbReference>
<dbReference type="GeneTree" id="ENSGT00950000183136"/>
<reference evidence="16" key="3">
    <citation type="journal article" date="2014" name="Nature">
        <title>Elephant shark genome provides unique insights into gnathostome evolution.</title>
        <authorList>
            <consortium name="International Elephant Shark Genome Sequencing Consortium"/>
            <person name="Venkatesh B."/>
            <person name="Lee A.P."/>
            <person name="Ravi V."/>
            <person name="Maurya A.K."/>
            <person name="Lian M.M."/>
            <person name="Swann J.B."/>
            <person name="Ohta Y."/>
            <person name="Flajnik M.F."/>
            <person name="Sutoh Y."/>
            <person name="Kasahara M."/>
            <person name="Hoon S."/>
            <person name="Gangu V."/>
            <person name="Roy S.W."/>
            <person name="Irimia M."/>
            <person name="Korzh V."/>
            <person name="Kondrychyn I."/>
            <person name="Lim Z.W."/>
            <person name="Tay B.H."/>
            <person name="Tohari S."/>
            <person name="Kong K.W."/>
            <person name="Ho S."/>
            <person name="Lorente-Galdos B."/>
            <person name="Quilez J."/>
            <person name="Marques-Bonet T."/>
            <person name="Raney B.J."/>
            <person name="Ingham P.W."/>
            <person name="Tay A."/>
            <person name="Hillier L.W."/>
            <person name="Minx P."/>
            <person name="Boehm T."/>
            <person name="Wilson R.K."/>
            <person name="Brenner S."/>
            <person name="Warren W.C."/>
        </authorList>
    </citation>
    <scope>NUCLEOTIDE SEQUENCE [LARGE SCALE GENOMIC DNA]</scope>
</reference>
<accession>A0A4W3JPI4</accession>
<keyword evidence="5 13" id="KW-1133">Transmembrane helix</keyword>
<keyword evidence="9" id="KW-0675">Receptor</keyword>
<feature type="transmembrane region" description="Helical" evidence="13">
    <location>
        <begin position="133"/>
        <end position="154"/>
    </location>
</feature>
<organism evidence="15 16">
    <name type="scientific">Callorhinchus milii</name>
    <name type="common">Ghost shark</name>
    <dbReference type="NCBI Taxonomy" id="7868"/>
    <lineage>
        <taxon>Eukaryota</taxon>
        <taxon>Metazoa</taxon>
        <taxon>Chordata</taxon>
        <taxon>Craniata</taxon>
        <taxon>Vertebrata</taxon>
        <taxon>Chondrichthyes</taxon>
        <taxon>Holocephali</taxon>
        <taxon>Chimaeriformes</taxon>
        <taxon>Callorhinchidae</taxon>
        <taxon>Callorhinchus</taxon>
    </lineage>
</organism>
<comment type="similarity">
    <text evidence="2">Belongs to the G-protein coupled receptor 1 family.</text>
</comment>
<dbReference type="GO" id="GO:0005886">
    <property type="term" value="C:plasma membrane"/>
    <property type="evidence" value="ECO:0007669"/>
    <property type="project" value="UniProtKB-SubCell"/>
</dbReference>
<evidence type="ECO:0000259" key="14">
    <source>
        <dbReference type="PROSITE" id="PS50262"/>
    </source>
</evidence>
<keyword evidence="16" id="KW-1185">Reference proteome</keyword>
<dbReference type="PANTHER" id="PTHR24234">
    <property type="entry name" value="LYSOPHOSPHATIDIC ACID RECEPTOR 5/SPHINGOSYLPHOSPHORYLCHOLINE RECEPTOR"/>
    <property type="match status" value="1"/>
</dbReference>
<protein>
    <submittedName>
        <fullName evidence="15">G-protein coupled receptor 4-like</fullName>
    </submittedName>
</protein>
<dbReference type="PROSITE" id="PS50262">
    <property type="entry name" value="G_PROTEIN_RECEP_F1_2"/>
    <property type="match status" value="1"/>
</dbReference>
<dbReference type="Ensembl" id="ENSCMIT00000034458.1">
    <property type="protein sequence ID" value="ENSCMIP00000033945.1"/>
    <property type="gene ID" value="ENSCMIG00000014445.1"/>
</dbReference>
<evidence type="ECO:0000313" key="15">
    <source>
        <dbReference type="Ensembl" id="ENSCMIP00000033945.1"/>
    </source>
</evidence>
<evidence type="ECO:0000256" key="11">
    <source>
        <dbReference type="ARBA" id="ARBA00023224"/>
    </source>
</evidence>
<dbReference type="AlphaFoldDB" id="A0A4W3JPI4"/>
<evidence type="ECO:0000256" key="12">
    <source>
        <dbReference type="SAM" id="MobiDB-lite"/>
    </source>
</evidence>
<reference evidence="16" key="2">
    <citation type="journal article" date="2007" name="PLoS Biol.">
        <title>Survey sequencing and comparative analysis of the elephant shark (Callorhinchus milii) genome.</title>
        <authorList>
            <person name="Venkatesh B."/>
            <person name="Kirkness E.F."/>
            <person name="Loh Y.H."/>
            <person name="Halpern A.L."/>
            <person name="Lee A.P."/>
            <person name="Johnson J."/>
            <person name="Dandona N."/>
            <person name="Viswanathan L.D."/>
            <person name="Tay A."/>
            <person name="Venter J.C."/>
            <person name="Strausberg R.L."/>
            <person name="Brenner S."/>
        </authorList>
    </citation>
    <scope>NUCLEOTIDE SEQUENCE [LARGE SCALE GENOMIC DNA]</scope>
</reference>
<evidence type="ECO:0000256" key="2">
    <source>
        <dbReference type="ARBA" id="ARBA00010663"/>
    </source>
</evidence>
<name>A0A4W3JPI4_CALMI</name>
<dbReference type="SUPFAM" id="SSF81321">
    <property type="entry name" value="Family A G protein-coupled receptor-like"/>
    <property type="match status" value="1"/>
</dbReference>
<dbReference type="InterPro" id="IPR000276">
    <property type="entry name" value="GPCR_Rhodpsn"/>
</dbReference>
<evidence type="ECO:0000256" key="5">
    <source>
        <dbReference type="ARBA" id="ARBA00022989"/>
    </source>
</evidence>